<dbReference type="GO" id="GO:0005886">
    <property type="term" value="C:plasma membrane"/>
    <property type="evidence" value="ECO:0007669"/>
    <property type="project" value="TreeGrafter"/>
</dbReference>
<name>A0A369TGA8_9RHOB</name>
<dbReference type="PANTHER" id="PTHR32309">
    <property type="entry name" value="TYROSINE-PROTEIN KINASE"/>
    <property type="match status" value="1"/>
</dbReference>
<feature type="transmembrane region" description="Helical" evidence="2">
    <location>
        <begin position="12"/>
        <end position="33"/>
    </location>
</feature>
<protein>
    <submittedName>
        <fullName evidence="3">Sugar transporter</fullName>
    </submittedName>
</protein>
<gene>
    <name evidence="3" type="ORF">DU478_20450</name>
</gene>
<keyword evidence="3" id="KW-0762">Sugar transport</keyword>
<keyword evidence="4" id="KW-1185">Reference proteome</keyword>
<evidence type="ECO:0000256" key="1">
    <source>
        <dbReference type="SAM" id="Coils"/>
    </source>
</evidence>
<proteinExistence type="predicted"/>
<evidence type="ECO:0000313" key="3">
    <source>
        <dbReference type="EMBL" id="RDD64401.1"/>
    </source>
</evidence>
<dbReference type="PANTHER" id="PTHR32309:SF13">
    <property type="entry name" value="FERRIC ENTEROBACTIN TRANSPORT PROTEIN FEPE"/>
    <property type="match status" value="1"/>
</dbReference>
<evidence type="ECO:0000313" key="4">
    <source>
        <dbReference type="Proteomes" id="UP000253977"/>
    </source>
</evidence>
<evidence type="ECO:0000256" key="2">
    <source>
        <dbReference type="SAM" id="Phobius"/>
    </source>
</evidence>
<dbReference type="GO" id="GO:0004713">
    <property type="term" value="F:protein tyrosine kinase activity"/>
    <property type="evidence" value="ECO:0007669"/>
    <property type="project" value="TreeGrafter"/>
</dbReference>
<dbReference type="AlphaFoldDB" id="A0A369TGA8"/>
<keyword evidence="3" id="KW-0813">Transport</keyword>
<comment type="caution">
    <text evidence="3">The sequence shown here is derived from an EMBL/GenBank/DDBJ whole genome shotgun (WGS) entry which is preliminary data.</text>
</comment>
<feature type="transmembrane region" description="Helical" evidence="2">
    <location>
        <begin position="338"/>
        <end position="362"/>
    </location>
</feature>
<dbReference type="OrthoDB" id="7800844at2"/>
<reference evidence="3 4" key="1">
    <citation type="submission" date="2018-07" db="EMBL/GenBank/DDBJ databases">
        <title>Thalassococcus profundi sp. nov., a marine bacterium isolated from deep seawater of Okinawa Trough.</title>
        <authorList>
            <person name="Yu M."/>
        </authorList>
    </citation>
    <scope>NUCLEOTIDE SEQUENCE [LARGE SCALE GENOMIC DNA]</scope>
    <source>
        <strain evidence="3 4">WRAS1</strain>
    </source>
</reference>
<feature type="coiled-coil region" evidence="1">
    <location>
        <begin position="177"/>
        <end position="269"/>
    </location>
</feature>
<organism evidence="3 4">
    <name type="scientific">Thalassococcus profundi</name>
    <dbReference type="NCBI Taxonomy" id="2282382"/>
    <lineage>
        <taxon>Bacteria</taxon>
        <taxon>Pseudomonadati</taxon>
        <taxon>Pseudomonadota</taxon>
        <taxon>Alphaproteobacteria</taxon>
        <taxon>Rhodobacterales</taxon>
        <taxon>Roseobacteraceae</taxon>
        <taxon>Thalassococcus</taxon>
    </lineage>
</organism>
<dbReference type="EMBL" id="QPMK01000023">
    <property type="protein sequence ID" value="RDD64401.1"/>
    <property type="molecule type" value="Genomic_DNA"/>
</dbReference>
<dbReference type="InterPro" id="IPR050445">
    <property type="entry name" value="Bact_polysacc_biosynth/exp"/>
</dbReference>
<keyword evidence="1" id="KW-0175">Coiled coil</keyword>
<keyword evidence="2" id="KW-0812">Transmembrane</keyword>
<accession>A0A369TGA8</accession>
<keyword evidence="2" id="KW-1133">Transmembrane helix</keyword>
<sequence>MGAAQPKKRHYILLLSFLLWVMMPLGVSGWYLYVVADEQYASHIGFSVRKEEVGSAVELLGGITELSGSSSSDTDILYEFIQSQQMVRAVDAQLDLRAIYTNPEDPVFGLGEDARIEALSRYWGRMVKVFYDSASGLIEIRVLAFEPQAAQDIARAVFDESSDMINELSAIARADATRYAKEELEREQARLRSARQALTTFRSRTRIVDPTADIQGQMGLLNSLQAKLADAIIERELLLESSSPNDPRVTQAQKKIEVIESQINEERGQFGNEGDADFSRILAEYEALQVDREFAEKSYLAAQATYETALAEAQRKSRYLAMHIEPTLAETAEYPQRLILMALIAAFLFISWAIMAMVYYSLRDRR</sequence>
<dbReference type="Proteomes" id="UP000253977">
    <property type="component" value="Unassembled WGS sequence"/>
</dbReference>
<keyword evidence="2" id="KW-0472">Membrane</keyword>